<reference evidence="2 3" key="1">
    <citation type="submission" date="2020-08" db="EMBL/GenBank/DDBJ databases">
        <title>Genomic Encyclopedia of Type Strains, Phase IV (KMG-IV): sequencing the most valuable type-strain genomes for metagenomic binning, comparative biology and taxonomic classification.</title>
        <authorList>
            <person name="Goeker M."/>
        </authorList>
    </citation>
    <scope>NUCLEOTIDE SEQUENCE [LARGE SCALE GENOMIC DNA]</scope>
    <source>
        <strain evidence="2 3">DSM 21458</strain>
    </source>
</reference>
<keyword evidence="3" id="KW-1185">Reference proteome</keyword>
<evidence type="ECO:0000313" key="3">
    <source>
        <dbReference type="Proteomes" id="UP000569951"/>
    </source>
</evidence>
<dbReference type="AlphaFoldDB" id="A0A841I2N0"/>
<evidence type="ECO:0000313" key="2">
    <source>
        <dbReference type="EMBL" id="MBB6098302.1"/>
    </source>
</evidence>
<dbReference type="Proteomes" id="UP000569951">
    <property type="component" value="Unassembled WGS sequence"/>
</dbReference>
<dbReference type="Pfam" id="PF10009">
    <property type="entry name" value="DUF2252"/>
    <property type="match status" value="1"/>
</dbReference>
<feature type="region of interest" description="Disordered" evidence="1">
    <location>
        <begin position="1"/>
        <end position="20"/>
    </location>
</feature>
<sequence length="455" mass="50932">MTVETLPFPFAPHPTRQERRNAGKALRLVVPRAAHAQWSAPADRPDPVELLRRTSRGRLPDFVPIRYGRMVASPFAFFRGAAAQMAHDLSSTPVSGLRVQAVGDAHLMNFGSYATPERNLVFDVNDFDETLPAPWEWDVKRFAASVVVAGRFIGLREEQARDACLAGVRAYRLRLRDYARMTHLEVWYDRIDAHEAIEDIARHARKHAEAMFDKARTRTSLQALSKLARQQGGQWRIVDDPPLVTHVRDERVRGWIEALQGGYFDTVPEDRRSLLERYTLADWALRVTGVGSAGRRSLILLLSAGDDDVLFLQIKEARRSVLEAFAGPCSSGNPAQRIVRGQRLIQAASDPFLGWVHGRLSFYVRQLRDMKGSFELEDMSGSDLLEYAELCGWALARAHARSGDAAALCGYLGKSEAFDTAIVAFAARYADQTERDHAALERAVREGRLEVITGV</sequence>
<dbReference type="InterPro" id="IPR018721">
    <property type="entry name" value="DUF2252"/>
</dbReference>
<protein>
    <submittedName>
        <fullName evidence="2">Uncharacterized protein (DUF2252 family)</fullName>
    </submittedName>
</protein>
<organism evidence="2 3">
    <name type="scientific">Deinobacterium chartae</name>
    <dbReference type="NCBI Taxonomy" id="521158"/>
    <lineage>
        <taxon>Bacteria</taxon>
        <taxon>Thermotogati</taxon>
        <taxon>Deinococcota</taxon>
        <taxon>Deinococci</taxon>
        <taxon>Deinococcales</taxon>
        <taxon>Deinococcaceae</taxon>
        <taxon>Deinobacterium</taxon>
    </lineage>
</organism>
<name>A0A841I2N0_9DEIO</name>
<evidence type="ECO:0000256" key="1">
    <source>
        <dbReference type="SAM" id="MobiDB-lite"/>
    </source>
</evidence>
<dbReference type="PANTHER" id="PTHR39441">
    <property type="entry name" value="DUF2252 DOMAIN-CONTAINING PROTEIN"/>
    <property type="match status" value="1"/>
</dbReference>
<dbReference type="EMBL" id="JACHHG010000005">
    <property type="protein sequence ID" value="MBB6098302.1"/>
    <property type="molecule type" value="Genomic_DNA"/>
</dbReference>
<accession>A0A841I2N0</accession>
<gene>
    <name evidence="2" type="ORF">HNR42_001727</name>
</gene>
<dbReference type="RefSeq" id="WP_183986567.1">
    <property type="nucleotide sequence ID" value="NZ_JACHHG010000005.1"/>
</dbReference>
<comment type="caution">
    <text evidence="2">The sequence shown here is derived from an EMBL/GenBank/DDBJ whole genome shotgun (WGS) entry which is preliminary data.</text>
</comment>
<dbReference type="PANTHER" id="PTHR39441:SF1">
    <property type="entry name" value="DUF2252 DOMAIN-CONTAINING PROTEIN"/>
    <property type="match status" value="1"/>
</dbReference>
<proteinExistence type="predicted"/>